<dbReference type="SUPFAM" id="SSF141523">
    <property type="entry name" value="L,D-transpeptidase catalytic domain-like"/>
    <property type="match status" value="1"/>
</dbReference>
<accession>A0A0G1T228</accession>
<dbReference type="InterPro" id="IPR050979">
    <property type="entry name" value="LD-transpeptidase"/>
</dbReference>
<keyword evidence="10" id="KW-0812">Transmembrane</keyword>
<evidence type="ECO:0000256" key="6">
    <source>
        <dbReference type="ARBA" id="ARBA00022960"/>
    </source>
</evidence>
<keyword evidence="10" id="KW-0472">Membrane</keyword>
<name>A0A0G1T228_9BACT</name>
<evidence type="ECO:0000256" key="1">
    <source>
        <dbReference type="ARBA" id="ARBA00004752"/>
    </source>
</evidence>
<evidence type="ECO:0000256" key="5">
    <source>
        <dbReference type="ARBA" id="ARBA00022801"/>
    </source>
</evidence>
<comment type="caution">
    <text evidence="12">The sequence shown here is derived from an EMBL/GenBank/DDBJ whole genome shotgun (WGS) entry which is preliminary data.</text>
</comment>
<dbReference type="GO" id="GO:0071555">
    <property type="term" value="P:cell wall organization"/>
    <property type="evidence" value="ECO:0007669"/>
    <property type="project" value="UniProtKB-UniRule"/>
</dbReference>
<evidence type="ECO:0000256" key="3">
    <source>
        <dbReference type="ARBA" id="ARBA00022676"/>
    </source>
</evidence>
<dbReference type="AlphaFoldDB" id="A0A0G1T228"/>
<evidence type="ECO:0000256" key="2">
    <source>
        <dbReference type="ARBA" id="ARBA00005992"/>
    </source>
</evidence>
<dbReference type="GO" id="GO:0005576">
    <property type="term" value="C:extracellular region"/>
    <property type="evidence" value="ECO:0007669"/>
    <property type="project" value="TreeGrafter"/>
</dbReference>
<keyword evidence="3" id="KW-0328">Glycosyltransferase</keyword>
<feature type="active site" description="Proton donor/acceptor" evidence="9">
    <location>
        <position position="204"/>
    </location>
</feature>
<evidence type="ECO:0000313" key="12">
    <source>
        <dbReference type="EMBL" id="KKU75792.1"/>
    </source>
</evidence>
<dbReference type="InterPro" id="IPR005490">
    <property type="entry name" value="LD_TPept_cat_dom"/>
</dbReference>
<evidence type="ECO:0000256" key="9">
    <source>
        <dbReference type="PROSITE-ProRule" id="PRU01373"/>
    </source>
</evidence>
<dbReference type="GO" id="GO:0016757">
    <property type="term" value="F:glycosyltransferase activity"/>
    <property type="evidence" value="ECO:0007669"/>
    <property type="project" value="UniProtKB-KW"/>
</dbReference>
<dbReference type="PROSITE" id="PS52029">
    <property type="entry name" value="LD_TPASE"/>
    <property type="match status" value="1"/>
</dbReference>
<dbReference type="UniPathway" id="UPA00219"/>
<evidence type="ECO:0000259" key="11">
    <source>
        <dbReference type="PROSITE" id="PS52029"/>
    </source>
</evidence>
<dbReference type="CDD" id="cd16913">
    <property type="entry name" value="YkuD_like"/>
    <property type="match status" value="1"/>
</dbReference>
<evidence type="ECO:0000256" key="10">
    <source>
        <dbReference type="SAM" id="Phobius"/>
    </source>
</evidence>
<feature type="domain" description="L,D-TPase catalytic" evidence="11">
    <location>
        <begin position="88"/>
        <end position="244"/>
    </location>
</feature>
<dbReference type="EMBL" id="LCOJ01000004">
    <property type="protein sequence ID" value="KKU75792.1"/>
    <property type="molecule type" value="Genomic_DNA"/>
</dbReference>
<keyword evidence="7 9" id="KW-0573">Peptidoglycan synthesis</keyword>
<sequence>MTLETPQQEKKGNNKISRRKFIKIGGASIVAGAVAGGVAKFLSRGSENNDVKIVGGREQIKEKEKIPLDIQNSLEKLKINFNLRPDEFAIVVSPERQELYLTKNDEILKTYIISTGKAGMGSEIGSGKTPIGAHRIKEKIGDGAEIGTVFKGRQNTRYLAGITNEKIDLPQDDITTRIMWLDGQEENINRGGNVDSHSRYTYIHGTPEEGLLGEPNSHGCIRMKNSDVVELFDVIPPETLVEIQSKPFAGE</sequence>
<keyword evidence="8 9" id="KW-0961">Cell wall biogenesis/degradation</keyword>
<dbReference type="Proteomes" id="UP000034879">
    <property type="component" value="Unassembled WGS sequence"/>
</dbReference>
<dbReference type="Pfam" id="PF03734">
    <property type="entry name" value="YkuD"/>
    <property type="match status" value="1"/>
</dbReference>
<organism evidence="12 13">
    <name type="scientific">Candidatus Nomurabacteria bacterium GW2011_GWB1_47_6</name>
    <dbReference type="NCBI Taxonomy" id="1618749"/>
    <lineage>
        <taxon>Bacteria</taxon>
        <taxon>Candidatus Nomuraibacteriota</taxon>
    </lineage>
</organism>
<evidence type="ECO:0000256" key="7">
    <source>
        <dbReference type="ARBA" id="ARBA00022984"/>
    </source>
</evidence>
<keyword evidence="10" id="KW-1133">Transmembrane helix</keyword>
<dbReference type="GO" id="GO:0018104">
    <property type="term" value="P:peptidoglycan-protein cross-linking"/>
    <property type="evidence" value="ECO:0007669"/>
    <property type="project" value="TreeGrafter"/>
</dbReference>
<comment type="similarity">
    <text evidence="2">Belongs to the YkuD family.</text>
</comment>
<feature type="transmembrane region" description="Helical" evidence="10">
    <location>
        <begin position="21"/>
        <end position="42"/>
    </location>
</feature>
<dbReference type="PANTHER" id="PTHR30582">
    <property type="entry name" value="L,D-TRANSPEPTIDASE"/>
    <property type="match status" value="1"/>
</dbReference>
<keyword evidence="5" id="KW-0378">Hydrolase</keyword>
<proteinExistence type="inferred from homology"/>
<dbReference type="InterPro" id="IPR038063">
    <property type="entry name" value="Transpep_catalytic_dom"/>
</dbReference>
<dbReference type="PANTHER" id="PTHR30582:SF24">
    <property type="entry name" value="L,D-TRANSPEPTIDASE ERFK_SRFK-RELATED"/>
    <property type="match status" value="1"/>
</dbReference>
<keyword evidence="4" id="KW-0808">Transferase</keyword>
<evidence type="ECO:0000313" key="13">
    <source>
        <dbReference type="Proteomes" id="UP000034879"/>
    </source>
</evidence>
<protein>
    <submittedName>
        <fullName evidence="12">ErfK/YbiS/YcfS/YnhG family protein</fullName>
    </submittedName>
</protein>
<gene>
    <name evidence="12" type="ORF">UY01_C0004G0019</name>
</gene>
<dbReference type="GO" id="GO:0008360">
    <property type="term" value="P:regulation of cell shape"/>
    <property type="evidence" value="ECO:0007669"/>
    <property type="project" value="UniProtKB-UniRule"/>
</dbReference>
<keyword evidence="6 9" id="KW-0133">Cell shape</keyword>
<reference evidence="12 13" key="1">
    <citation type="journal article" date="2015" name="Nature">
        <title>rRNA introns, odd ribosomes, and small enigmatic genomes across a large radiation of phyla.</title>
        <authorList>
            <person name="Brown C.T."/>
            <person name="Hug L.A."/>
            <person name="Thomas B.C."/>
            <person name="Sharon I."/>
            <person name="Castelle C.J."/>
            <person name="Singh A."/>
            <person name="Wilkins M.J."/>
            <person name="Williams K.H."/>
            <person name="Banfield J.F."/>
        </authorList>
    </citation>
    <scope>NUCLEOTIDE SEQUENCE [LARGE SCALE GENOMIC DNA]</scope>
</reference>
<dbReference type="PATRIC" id="fig|1618749.3.peg.118"/>
<feature type="active site" description="Nucleophile" evidence="9">
    <location>
        <position position="220"/>
    </location>
</feature>
<dbReference type="GO" id="GO:0071972">
    <property type="term" value="F:peptidoglycan L,D-transpeptidase activity"/>
    <property type="evidence" value="ECO:0007669"/>
    <property type="project" value="TreeGrafter"/>
</dbReference>
<evidence type="ECO:0000256" key="8">
    <source>
        <dbReference type="ARBA" id="ARBA00023316"/>
    </source>
</evidence>
<evidence type="ECO:0000256" key="4">
    <source>
        <dbReference type="ARBA" id="ARBA00022679"/>
    </source>
</evidence>
<dbReference type="InterPro" id="IPR006311">
    <property type="entry name" value="TAT_signal"/>
</dbReference>
<dbReference type="Gene3D" id="2.40.440.10">
    <property type="entry name" value="L,D-transpeptidase catalytic domain-like"/>
    <property type="match status" value="1"/>
</dbReference>
<dbReference type="PROSITE" id="PS51318">
    <property type="entry name" value="TAT"/>
    <property type="match status" value="1"/>
</dbReference>
<comment type="pathway">
    <text evidence="1 9">Cell wall biogenesis; peptidoglycan biosynthesis.</text>
</comment>